<name>T1GNB1_MEGSC</name>
<reference evidence="1" key="2">
    <citation type="submission" date="2015-06" db="UniProtKB">
        <authorList>
            <consortium name="EnsemblMetazoa"/>
        </authorList>
    </citation>
    <scope>IDENTIFICATION</scope>
</reference>
<reference evidence="2" key="1">
    <citation type="submission" date="2013-02" db="EMBL/GenBank/DDBJ databases">
        <authorList>
            <person name="Hughes D."/>
        </authorList>
    </citation>
    <scope>NUCLEOTIDE SEQUENCE</scope>
    <source>
        <strain>Durham</strain>
        <strain evidence="2">NC isolate 2 -- Noor lab</strain>
    </source>
</reference>
<proteinExistence type="predicted"/>
<dbReference type="EMBL" id="CAQQ02393447">
    <property type="status" value="NOT_ANNOTATED_CDS"/>
    <property type="molecule type" value="Genomic_DNA"/>
</dbReference>
<dbReference type="HOGENOM" id="CLU_2471627_0_0_1"/>
<sequence length="88" mass="10427">MDDQVQPRTVTNIKSSRYKYVYLTPFHFRILIENVLQPFPKNQYFSSQGAELVAIGENIFYTGCNTRDIDSFHKFRKLEVVVLYIRFA</sequence>
<evidence type="ECO:0000313" key="2">
    <source>
        <dbReference type="Proteomes" id="UP000015102"/>
    </source>
</evidence>
<protein>
    <submittedName>
        <fullName evidence="1">Uncharacterized protein</fullName>
    </submittedName>
</protein>
<dbReference type="Proteomes" id="UP000015102">
    <property type="component" value="Unassembled WGS sequence"/>
</dbReference>
<dbReference type="EnsemblMetazoa" id="MESCA005055-RA">
    <property type="protein sequence ID" value="MESCA005055-PA"/>
    <property type="gene ID" value="MESCA005055"/>
</dbReference>
<keyword evidence="2" id="KW-1185">Reference proteome</keyword>
<dbReference type="EMBL" id="CAQQ02393448">
    <property type="status" value="NOT_ANNOTATED_CDS"/>
    <property type="molecule type" value="Genomic_DNA"/>
</dbReference>
<organism evidence="1 2">
    <name type="scientific">Megaselia scalaris</name>
    <name type="common">Humpbacked fly</name>
    <name type="synonym">Phora scalaris</name>
    <dbReference type="NCBI Taxonomy" id="36166"/>
    <lineage>
        <taxon>Eukaryota</taxon>
        <taxon>Metazoa</taxon>
        <taxon>Ecdysozoa</taxon>
        <taxon>Arthropoda</taxon>
        <taxon>Hexapoda</taxon>
        <taxon>Insecta</taxon>
        <taxon>Pterygota</taxon>
        <taxon>Neoptera</taxon>
        <taxon>Endopterygota</taxon>
        <taxon>Diptera</taxon>
        <taxon>Brachycera</taxon>
        <taxon>Muscomorpha</taxon>
        <taxon>Platypezoidea</taxon>
        <taxon>Phoridae</taxon>
        <taxon>Megaseliini</taxon>
        <taxon>Megaselia</taxon>
    </lineage>
</organism>
<dbReference type="EMBL" id="CAQQ02393446">
    <property type="status" value="NOT_ANNOTATED_CDS"/>
    <property type="molecule type" value="Genomic_DNA"/>
</dbReference>
<dbReference type="AlphaFoldDB" id="T1GNB1"/>
<accession>T1GNB1</accession>
<evidence type="ECO:0000313" key="1">
    <source>
        <dbReference type="EnsemblMetazoa" id="MESCA005055-PA"/>
    </source>
</evidence>